<dbReference type="GO" id="GO:0046872">
    <property type="term" value="F:metal ion binding"/>
    <property type="evidence" value="ECO:0007669"/>
    <property type="project" value="UniProtKB-KW"/>
</dbReference>
<evidence type="ECO:0000259" key="14">
    <source>
        <dbReference type="PROSITE" id="PS50011"/>
    </source>
</evidence>
<evidence type="ECO:0000256" key="10">
    <source>
        <dbReference type="PIRSR" id="PIRSR000615-1"/>
    </source>
</evidence>
<evidence type="ECO:0000256" key="13">
    <source>
        <dbReference type="PROSITE-ProRule" id="PRU10141"/>
    </source>
</evidence>
<evidence type="ECO:0000256" key="9">
    <source>
        <dbReference type="ARBA" id="ARBA00051243"/>
    </source>
</evidence>
<keyword evidence="3" id="KW-0808">Transferase</keyword>
<evidence type="ECO:0000256" key="5">
    <source>
        <dbReference type="ARBA" id="ARBA00022777"/>
    </source>
</evidence>
<evidence type="ECO:0000313" key="17">
    <source>
        <dbReference type="WBParaSite" id="HPBE_0001753201-mRNA-1"/>
    </source>
</evidence>
<name>A0A183G712_HELPZ</name>
<dbReference type="SMART" id="SM00219">
    <property type="entry name" value="TyrKc"/>
    <property type="match status" value="1"/>
</dbReference>
<proteinExistence type="predicted"/>
<feature type="domain" description="Protein kinase" evidence="14">
    <location>
        <begin position="50"/>
        <end position="311"/>
    </location>
</feature>
<keyword evidence="5" id="KW-0418">Kinase</keyword>
<evidence type="ECO:0000256" key="7">
    <source>
        <dbReference type="ARBA" id="ARBA00023136"/>
    </source>
</evidence>
<dbReference type="InterPro" id="IPR011009">
    <property type="entry name" value="Kinase-like_dom_sf"/>
</dbReference>
<dbReference type="InterPro" id="IPR008266">
    <property type="entry name" value="Tyr_kinase_AS"/>
</dbReference>
<dbReference type="FunFam" id="1.10.510.10:FF:001512">
    <property type="entry name" value="Receptor tyrosine-protein kinase erbB-2"/>
    <property type="match status" value="1"/>
</dbReference>
<organism evidence="16 17">
    <name type="scientific">Heligmosomoides polygyrus</name>
    <name type="common">Parasitic roundworm</name>
    <dbReference type="NCBI Taxonomy" id="6339"/>
    <lineage>
        <taxon>Eukaryota</taxon>
        <taxon>Metazoa</taxon>
        <taxon>Ecdysozoa</taxon>
        <taxon>Nematoda</taxon>
        <taxon>Chromadorea</taxon>
        <taxon>Rhabditida</taxon>
        <taxon>Rhabditina</taxon>
        <taxon>Rhabditomorpha</taxon>
        <taxon>Strongyloidea</taxon>
        <taxon>Heligmosomidae</taxon>
        <taxon>Heligmosomoides</taxon>
    </lineage>
</organism>
<gene>
    <name evidence="15" type="ORF">HPBE_LOCUS17531</name>
</gene>
<dbReference type="WBParaSite" id="HPBE_0001753201-mRNA-1">
    <property type="protein sequence ID" value="HPBE_0001753201-mRNA-1"/>
    <property type="gene ID" value="HPBE_0001753201"/>
</dbReference>
<dbReference type="SUPFAM" id="SSF56112">
    <property type="entry name" value="Protein kinase-like (PK-like)"/>
    <property type="match status" value="1"/>
</dbReference>
<dbReference type="InterPro" id="IPR001245">
    <property type="entry name" value="Ser-Thr/Tyr_kinase_cat_dom"/>
</dbReference>
<dbReference type="PROSITE" id="PS00107">
    <property type="entry name" value="PROTEIN_KINASE_ATP"/>
    <property type="match status" value="1"/>
</dbReference>
<dbReference type="Gene3D" id="1.10.510.10">
    <property type="entry name" value="Transferase(Phosphotransferase) domain 1"/>
    <property type="match status" value="1"/>
</dbReference>
<comment type="subcellular location">
    <subcellularLocation>
        <location evidence="1">Endomembrane system</location>
    </subcellularLocation>
</comment>
<dbReference type="GO" id="GO:0005524">
    <property type="term" value="F:ATP binding"/>
    <property type="evidence" value="ECO:0007669"/>
    <property type="project" value="UniProtKB-UniRule"/>
</dbReference>
<comment type="catalytic activity">
    <reaction evidence="9">
        <text>L-tyrosyl-[protein] + ATP = O-phospho-L-tyrosyl-[protein] + ADP + H(+)</text>
        <dbReference type="Rhea" id="RHEA:10596"/>
        <dbReference type="Rhea" id="RHEA-COMP:10136"/>
        <dbReference type="Rhea" id="RHEA-COMP:20101"/>
        <dbReference type="ChEBI" id="CHEBI:15378"/>
        <dbReference type="ChEBI" id="CHEBI:30616"/>
        <dbReference type="ChEBI" id="CHEBI:46858"/>
        <dbReference type="ChEBI" id="CHEBI:61978"/>
        <dbReference type="ChEBI" id="CHEBI:456216"/>
        <dbReference type="EC" id="2.7.10.1"/>
    </reaction>
</comment>
<evidence type="ECO:0000256" key="3">
    <source>
        <dbReference type="ARBA" id="ARBA00022679"/>
    </source>
</evidence>
<dbReference type="EC" id="2.7.10.1" evidence="2"/>
<feature type="binding site" evidence="12">
    <location>
        <position position="195"/>
    </location>
    <ligand>
        <name>Mg(2+)</name>
        <dbReference type="ChEBI" id="CHEBI:18420"/>
    </ligand>
</feature>
<keyword evidence="12" id="KW-0479">Metal-binding</keyword>
<dbReference type="PRINTS" id="PR00109">
    <property type="entry name" value="TYRKINASE"/>
</dbReference>
<evidence type="ECO:0000256" key="12">
    <source>
        <dbReference type="PIRSR" id="PIRSR000615-3"/>
    </source>
</evidence>
<dbReference type="GO" id="GO:0061564">
    <property type="term" value="P:axon development"/>
    <property type="evidence" value="ECO:0007669"/>
    <property type="project" value="UniProtKB-ARBA"/>
</dbReference>
<dbReference type="CDD" id="cd00192">
    <property type="entry name" value="PTKc"/>
    <property type="match status" value="1"/>
</dbReference>
<dbReference type="PROSITE" id="PS00109">
    <property type="entry name" value="PROTEIN_KINASE_TYR"/>
    <property type="match status" value="1"/>
</dbReference>
<keyword evidence="8" id="KW-0829">Tyrosine-protein kinase</keyword>
<dbReference type="GO" id="GO:0004714">
    <property type="term" value="F:transmembrane receptor protein tyrosine kinase activity"/>
    <property type="evidence" value="ECO:0007669"/>
    <property type="project" value="UniProtKB-EC"/>
</dbReference>
<feature type="binding site" evidence="13">
    <location>
        <position position="82"/>
    </location>
    <ligand>
        <name>ATP</name>
        <dbReference type="ChEBI" id="CHEBI:30616"/>
    </ligand>
</feature>
<dbReference type="InterPro" id="IPR050198">
    <property type="entry name" value="Non-receptor_tyrosine_kinases"/>
</dbReference>
<accession>A0A183G712</accession>
<dbReference type="Proteomes" id="UP000050761">
    <property type="component" value="Unassembled WGS sequence"/>
</dbReference>
<protein>
    <recommendedName>
        <fullName evidence="2">receptor protein-tyrosine kinase</fullName>
        <ecNumber evidence="2">2.7.10.1</ecNumber>
    </recommendedName>
</protein>
<evidence type="ECO:0000256" key="2">
    <source>
        <dbReference type="ARBA" id="ARBA00011902"/>
    </source>
</evidence>
<evidence type="ECO:0000256" key="11">
    <source>
        <dbReference type="PIRSR" id="PIRSR000615-2"/>
    </source>
</evidence>
<feature type="active site" description="Proton acceptor" evidence="10">
    <location>
        <position position="176"/>
    </location>
</feature>
<dbReference type="InterPro" id="IPR000719">
    <property type="entry name" value="Prot_kinase_dom"/>
</dbReference>
<dbReference type="AlphaFoldDB" id="A0A183G712"/>
<evidence type="ECO:0000256" key="4">
    <source>
        <dbReference type="ARBA" id="ARBA00022741"/>
    </source>
</evidence>
<dbReference type="InterPro" id="IPR020635">
    <property type="entry name" value="Tyr_kinase_cat_dom"/>
</dbReference>
<evidence type="ECO:0000256" key="1">
    <source>
        <dbReference type="ARBA" id="ARBA00004308"/>
    </source>
</evidence>
<evidence type="ECO:0000313" key="16">
    <source>
        <dbReference type="Proteomes" id="UP000050761"/>
    </source>
</evidence>
<dbReference type="GO" id="GO:0048680">
    <property type="term" value="P:positive regulation of axon regeneration"/>
    <property type="evidence" value="ECO:0007669"/>
    <property type="project" value="UniProtKB-ARBA"/>
</dbReference>
<keyword evidence="6 11" id="KW-0067">ATP-binding</keyword>
<dbReference type="Gene3D" id="3.30.200.20">
    <property type="entry name" value="Phosphorylase Kinase, domain 1"/>
    <property type="match status" value="1"/>
</dbReference>
<dbReference type="GO" id="GO:0012505">
    <property type="term" value="C:endomembrane system"/>
    <property type="evidence" value="ECO:0007669"/>
    <property type="project" value="UniProtKB-SubCell"/>
</dbReference>
<dbReference type="InterPro" id="IPR017441">
    <property type="entry name" value="Protein_kinase_ATP_BS"/>
</dbReference>
<evidence type="ECO:0000256" key="6">
    <source>
        <dbReference type="ARBA" id="ARBA00022840"/>
    </source>
</evidence>
<evidence type="ECO:0000313" key="15">
    <source>
        <dbReference type="EMBL" id="VDP09136.1"/>
    </source>
</evidence>
<feature type="binding site" evidence="11">
    <location>
        <position position="180"/>
    </location>
    <ligand>
        <name>ATP</name>
        <dbReference type="ChEBI" id="CHEBI:30616"/>
    </ligand>
</feature>
<reference evidence="17" key="2">
    <citation type="submission" date="2019-09" db="UniProtKB">
        <authorList>
            <consortium name="WormBaseParasite"/>
        </authorList>
    </citation>
    <scope>IDENTIFICATION</scope>
</reference>
<dbReference type="OrthoDB" id="5863201at2759"/>
<keyword evidence="7" id="KW-0472">Membrane</keyword>
<accession>A0A3P8EPN0</accession>
<dbReference type="Pfam" id="PF07714">
    <property type="entry name" value="PK_Tyr_Ser-Thr"/>
    <property type="match status" value="1"/>
</dbReference>
<dbReference type="PIRSF" id="PIRSF000615">
    <property type="entry name" value="TyrPK_CSF1-R"/>
    <property type="match status" value="1"/>
</dbReference>
<reference evidence="15 16" key="1">
    <citation type="submission" date="2018-11" db="EMBL/GenBank/DDBJ databases">
        <authorList>
            <consortium name="Pathogen Informatics"/>
        </authorList>
    </citation>
    <scope>NUCLEOTIDE SEQUENCE [LARGE SCALE GENOMIC DNA]</scope>
</reference>
<evidence type="ECO:0000256" key="8">
    <source>
        <dbReference type="ARBA" id="ARBA00023137"/>
    </source>
</evidence>
<sequence>MVFLCATEDVDFVANRPFVFHYNSRTPISKKITLLHPVAKAKWELTKDKITLVKKVGEGEYGEVWQGKLHEGPKTNIIVAVKMTKVVDENQAMVREMYEEARLMRQYKHKNVVAFYGVVQESLDNAMIVMEFIGGCLRDYIRRNKDHMSVKKKIHYASDIAVGLVYLHTKGCMHRDIACRNCLIDEKKQVVKISDFGMSKVADVYNIPKTEKIPIRWQAPEAVLLRIYTAKSDVFSYGITLWEIFHDAETPYKGIDNKTIRLKILNPTFRPQVNPNVPIVAVRVMKACWRANPKRRPTMAQAARYLIHSPKQL</sequence>
<keyword evidence="4 11" id="KW-0547">Nucleotide-binding</keyword>
<dbReference type="PANTHER" id="PTHR24418">
    <property type="entry name" value="TYROSINE-PROTEIN KINASE"/>
    <property type="match status" value="1"/>
</dbReference>
<keyword evidence="12" id="KW-0460">Magnesium</keyword>
<dbReference type="PROSITE" id="PS50011">
    <property type="entry name" value="PROTEIN_KINASE_DOM"/>
    <property type="match status" value="1"/>
</dbReference>
<dbReference type="EMBL" id="UZAH01030072">
    <property type="protein sequence ID" value="VDP09136.1"/>
    <property type="molecule type" value="Genomic_DNA"/>
</dbReference>
<keyword evidence="16" id="KW-1185">Reference proteome</keyword>
<feature type="binding site" evidence="12">
    <location>
        <position position="181"/>
    </location>
    <ligand>
        <name>Mg(2+)</name>
        <dbReference type="ChEBI" id="CHEBI:18420"/>
    </ligand>
</feature>